<organism evidence="1 2">
    <name type="scientific">Thermobifida halotolerans</name>
    <dbReference type="NCBI Taxonomy" id="483545"/>
    <lineage>
        <taxon>Bacteria</taxon>
        <taxon>Bacillati</taxon>
        <taxon>Actinomycetota</taxon>
        <taxon>Actinomycetes</taxon>
        <taxon>Streptosporangiales</taxon>
        <taxon>Nocardiopsidaceae</taxon>
        <taxon>Thermobifida</taxon>
    </lineage>
</organism>
<dbReference type="NCBIfam" id="NF041638">
    <property type="entry name" value="QRL_CxxC_CxxC"/>
    <property type="match status" value="1"/>
</dbReference>
<dbReference type="OrthoDB" id="4553528at2"/>
<dbReference type="RefSeq" id="WP_119268221.1">
    <property type="nucleotide sequence ID" value="NZ_CP063197.1"/>
</dbReference>
<geneLocation type="plasmid" evidence="1 2">
    <name>pTH1</name>
</geneLocation>
<dbReference type="EMBL" id="CP063197">
    <property type="protein sequence ID" value="UOE22292.1"/>
    <property type="molecule type" value="Genomic_DNA"/>
</dbReference>
<keyword evidence="2" id="KW-1185">Reference proteome</keyword>
<reference evidence="1" key="1">
    <citation type="submission" date="2020-10" db="EMBL/GenBank/DDBJ databases">
        <title>De novo genome project of the cellulose decomposer Thermobifida halotolerans type strain.</title>
        <authorList>
            <person name="Nagy I."/>
            <person name="Horvath B."/>
            <person name="Kukolya J."/>
            <person name="Nagy I."/>
            <person name="Orsini M."/>
        </authorList>
    </citation>
    <scope>NUCLEOTIDE SEQUENCE</scope>
    <source>
        <strain evidence="1">DSM 44931</strain>
        <plasmid evidence="1">pTH1</plasmid>
    </source>
</reference>
<proteinExistence type="predicted"/>
<accession>A0A399FTC8</accession>
<dbReference type="AlphaFoldDB" id="A0A399FTC8"/>
<evidence type="ECO:0000313" key="2">
    <source>
        <dbReference type="Proteomes" id="UP000265719"/>
    </source>
</evidence>
<name>A0A399FTC8_9ACTN</name>
<gene>
    <name evidence="1" type="ORF">NI17_024075</name>
</gene>
<keyword evidence="1" id="KW-0614">Plasmid</keyword>
<protein>
    <submittedName>
        <fullName evidence="1">Uncharacterized protein</fullName>
    </submittedName>
</protein>
<dbReference type="KEGG" id="thao:NI17_024075"/>
<dbReference type="InterPro" id="IPR048142">
    <property type="entry name" value="QRL_CxxC_CxxC"/>
</dbReference>
<dbReference type="Proteomes" id="UP000265719">
    <property type="component" value="Plasmid pTH1"/>
</dbReference>
<evidence type="ECO:0000313" key="1">
    <source>
        <dbReference type="EMBL" id="UOE22292.1"/>
    </source>
</evidence>
<sequence length="142" mass="15881">MRARFFDPDGSRYGLPTYPYGWARVWDADLATRAQLRELGLRPGGQEPVAQLMWRSRRAAHSGGVRIAWLYRISRALPVREMTAARRAAVEAALRARRTCRACRTEHDYCLPTSLQGCCPPCFEAAQAAEIAAVWAEETTAA</sequence>